<evidence type="ECO:0000313" key="8">
    <source>
        <dbReference type="Proteomes" id="UP000255082"/>
    </source>
</evidence>
<keyword evidence="7" id="KW-0645">Protease</keyword>
<dbReference type="InterPro" id="IPR036264">
    <property type="entry name" value="Bact_exopeptidase_dim_dom"/>
</dbReference>
<dbReference type="InterPro" id="IPR001261">
    <property type="entry name" value="ArgE/DapE_CS"/>
</dbReference>
<evidence type="ECO:0000256" key="4">
    <source>
        <dbReference type="ARBA" id="ARBA00022833"/>
    </source>
</evidence>
<feature type="active site" evidence="5">
    <location>
        <position position="71"/>
    </location>
</feature>
<keyword evidence="2" id="KW-0479">Metal-binding</keyword>
<dbReference type="PIRSF" id="PIRSF037238">
    <property type="entry name" value="Carboxypeptidase_G2"/>
    <property type="match status" value="1"/>
</dbReference>
<dbReference type="InterPro" id="IPR002933">
    <property type="entry name" value="Peptidase_M20"/>
</dbReference>
<keyword evidence="3 7" id="KW-0378">Hydrolase</keyword>
<protein>
    <submittedName>
        <fullName evidence="7">Carboxypeptidase G2</fullName>
        <ecNumber evidence="7">3.4.17.11</ecNumber>
    </submittedName>
</protein>
<evidence type="ECO:0000256" key="2">
    <source>
        <dbReference type="ARBA" id="ARBA00022723"/>
    </source>
</evidence>
<dbReference type="Proteomes" id="UP000255082">
    <property type="component" value="Unassembled WGS sequence"/>
</dbReference>
<dbReference type="Gene3D" id="3.30.70.360">
    <property type="match status" value="1"/>
</dbReference>
<evidence type="ECO:0000256" key="5">
    <source>
        <dbReference type="PIRSR" id="PIRSR037238-1"/>
    </source>
</evidence>
<evidence type="ECO:0000256" key="3">
    <source>
        <dbReference type="ARBA" id="ARBA00022801"/>
    </source>
</evidence>
<dbReference type="EC" id="3.4.17.11" evidence="7"/>
<dbReference type="Pfam" id="PF07687">
    <property type="entry name" value="M20_dimer"/>
    <property type="match status" value="1"/>
</dbReference>
<dbReference type="InterPro" id="IPR011650">
    <property type="entry name" value="Peptidase_M20_dimer"/>
</dbReference>
<dbReference type="PROSITE" id="PS00758">
    <property type="entry name" value="ARGE_DAPE_CPG2_1"/>
    <property type="match status" value="1"/>
</dbReference>
<keyword evidence="7" id="KW-0121">Carboxypeptidase</keyword>
<dbReference type="Gene3D" id="3.40.630.10">
    <property type="entry name" value="Zn peptidases"/>
    <property type="match status" value="1"/>
</dbReference>
<evidence type="ECO:0000313" key="7">
    <source>
        <dbReference type="EMBL" id="SUA47341.1"/>
    </source>
</evidence>
<dbReference type="PANTHER" id="PTHR43808:SF9">
    <property type="entry name" value="BLL0789 PROTEIN"/>
    <property type="match status" value="1"/>
</dbReference>
<reference evidence="7 8" key="1">
    <citation type="submission" date="2018-06" db="EMBL/GenBank/DDBJ databases">
        <authorList>
            <consortium name="Pathogen Informatics"/>
            <person name="Doyle S."/>
        </authorList>
    </citation>
    <scope>NUCLEOTIDE SEQUENCE [LARGE SCALE GENOMIC DNA]</scope>
    <source>
        <strain evidence="7 8">NCTC13184</strain>
    </source>
</reference>
<organism evidence="7 8">
    <name type="scientific">Nocardia africana</name>
    <dbReference type="NCBI Taxonomy" id="134964"/>
    <lineage>
        <taxon>Bacteria</taxon>
        <taxon>Bacillati</taxon>
        <taxon>Actinomycetota</taxon>
        <taxon>Actinomycetes</taxon>
        <taxon>Mycobacteriales</taxon>
        <taxon>Nocardiaceae</taxon>
        <taxon>Nocardia</taxon>
    </lineage>
</organism>
<dbReference type="AlphaFoldDB" id="A0A378X3W6"/>
<dbReference type="InterPro" id="IPR050072">
    <property type="entry name" value="Peptidase_M20A"/>
</dbReference>
<comment type="cofactor">
    <cofactor evidence="1">
        <name>Zn(2+)</name>
        <dbReference type="ChEBI" id="CHEBI:29105"/>
    </cofactor>
</comment>
<gene>
    <name evidence="7" type="primary">cpg2</name>
    <name evidence="7" type="ORF">NCTC13184_05882</name>
</gene>
<evidence type="ECO:0000256" key="1">
    <source>
        <dbReference type="ARBA" id="ARBA00001947"/>
    </source>
</evidence>
<proteinExistence type="predicted"/>
<dbReference type="GO" id="GO:0046872">
    <property type="term" value="F:metal ion binding"/>
    <property type="evidence" value="ECO:0007669"/>
    <property type="project" value="UniProtKB-KW"/>
</dbReference>
<keyword evidence="4" id="KW-0862">Zinc</keyword>
<evidence type="ECO:0000259" key="6">
    <source>
        <dbReference type="Pfam" id="PF07687"/>
    </source>
</evidence>
<feature type="active site" description="Proton acceptor" evidence="5">
    <location>
        <position position="127"/>
    </location>
</feature>
<sequence>MADEMLGRLRMLVECESPSNSPRGLEACAQLITHWLEAALRRPVRVVREGDNPHLLAAASEPQVLLLGHFDTVWPTGTIADWPFSITDGIASGPGVFDMKAGIVQMIAAINLLPDPSTVSVLLTSDEEVGSRSSRALIEQQARAAGAVLVCEPSADGGAVKIGRKGIANYRVNIRGRAAHSGLEPALGINASVELAHQILAITAIGDGETTVTPTVLTAGTTVNTVPEYASCAVDVRAWTHAELTRADTAMSRLSPQLDGARIEVTGGIERSPFEPAAAAALNAMTEAAAADLGLPLPEATRSAGGSDGNLTAALGIPTLDGLGAVGAHPHGRGERVEVASMGPRAALLAGLVRRVIDSSPSSRSSATMA</sequence>
<dbReference type="GO" id="GO:0004180">
    <property type="term" value="F:carboxypeptidase activity"/>
    <property type="evidence" value="ECO:0007669"/>
    <property type="project" value="UniProtKB-KW"/>
</dbReference>
<dbReference type="CDD" id="cd03885">
    <property type="entry name" value="M20_CPDG2"/>
    <property type="match status" value="1"/>
</dbReference>
<dbReference type="InterPro" id="IPR017150">
    <property type="entry name" value="Pept_M20_glutamate_carboxypep"/>
</dbReference>
<dbReference type="Pfam" id="PF01546">
    <property type="entry name" value="Peptidase_M20"/>
    <property type="match status" value="1"/>
</dbReference>
<dbReference type="EMBL" id="UGRU01000001">
    <property type="protein sequence ID" value="SUA47341.1"/>
    <property type="molecule type" value="Genomic_DNA"/>
</dbReference>
<feature type="domain" description="Peptidase M20 dimerisation" evidence="6">
    <location>
        <begin position="162"/>
        <end position="250"/>
    </location>
</feature>
<dbReference type="SUPFAM" id="SSF55031">
    <property type="entry name" value="Bacterial exopeptidase dimerisation domain"/>
    <property type="match status" value="1"/>
</dbReference>
<name>A0A378X3W6_9NOCA</name>
<dbReference type="PANTHER" id="PTHR43808">
    <property type="entry name" value="ACETYLORNITHINE DEACETYLASE"/>
    <property type="match status" value="1"/>
</dbReference>
<accession>A0A378X3W6</accession>
<dbReference type="SUPFAM" id="SSF53187">
    <property type="entry name" value="Zn-dependent exopeptidases"/>
    <property type="match status" value="1"/>
</dbReference>